<dbReference type="GO" id="GO:0017061">
    <property type="term" value="F:S-methyl-5-thioadenosine phosphorylase activity"/>
    <property type="evidence" value="ECO:0007669"/>
    <property type="project" value="UniProtKB-EC"/>
</dbReference>
<dbReference type="EMBL" id="NBYY01000009">
    <property type="protein sequence ID" value="PCS23715.1"/>
    <property type="molecule type" value="Genomic_DNA"/>
</dbReference>
<keyword evidence="5" id="KW-0378">Hydrolase</keyword>
<evidence type="ECO:0000256" key="9">
    <source>
        <dbReference type="ARBA" id="ARBA00049893"/>
    </source>
</evidence>
<evidence type="ECO:0000256" key="2">
    <source>
        <dbReference type="ARBA" id="ARBA00007353"/>
    </source>
</evidence>
<keyword evidence="6" id="KW-0862">Zinc</keyword>
<dbReference type="InterPro" id="IPR003730">
    <property type="entry name" value="Cu_polyphenol_OxRdtase"/>
</dbReference>
<comment type="catalytic activity">
    <reaction evidence="7">
        <text>adenosine + H2O + H(+) = inosine + NH4(+)</text>
        <dbReference type="Rhea" id="RHEA:24408"/>
        <dbReference type="ChEBI" id="CHEBI:15377"/>
        <dbReference type="ChEBI" id="CHEBI:15378"/>
        <dbReference type="ChEBI" id="CHEBI:16335"/>
        <dbReference type="ChEBI" id="CHEBI:17596"/>
        <dbReference type="ChEBI" id="CHEBI:28938"/>
        <dbReference type="EC" id="3.5.4.4"/>
    </reaction>
    <physiologicalReaction direction="left-to-right" evidence="7">
        <dbReference type="Rhea" id="RHEA:24409"/>
    </physiologicalReaction>
</comment>
<dbReference type="Proteomes" id="UP000219020">
    <property type="component" value="Unassembled WGS sequence"/>
</dbReference>
<evidence type="ECO:0000256" key="7">
    <source>
        <dbReference type="ARBA" id="ARBA00047989"/>
    </source>
</evidence>
<comment type="catalytic activity">
    <reaction evidence="1">
        <text>inosine + phosphate = alpha-D-ribose 1-phosphate + hypoxanthine</text>
        <dbReference type="Rhea" id="RHEA:27646"/>
        <dbReference type="ChEBI" id="CHEBI:17368"/>
        <dbReference type="ChEBI" id="CHEBI:17596"/>
        <dbReference type="ChEBI" id="CHEBI:43474"/>
        <dbReference type="ChEBI" id="CHEBI:57720"/>
        <dbReference type="EC" id="2.4.2.1"/>
    </reaction>
    <physiologicalReaction direction="left-to-right" evidence="1">
        <dbReference type="Rhea" id="RHEA:27647"/>
    </physiologicalReaction>
</comment>
<evidence type="ECO:0000256" key="8">
    <source>
        <dbReference type="ARBA" id="ARBA00048968"/>
    </source>
</evidence>
<keyword evidence="12" id="KW-1185">Reference proteome</keyword>
<organism evidence="11 12">
    <name type="scientific">Candidatus Enterovibrio escicola</name>
    <dbReference type="NCBI Taxonomy" id="1927127"/>
    <lineage>
        <taxon>Bacteria</taxon>
        <taxon>Pseudomonadati</taxon>
        <taxon>Pseudomonadota</taxon>
        <taxon>Gammaproteobacteria</taxon>
        <taxon>Vibrionales</taxon>
        <taxon>Vibrionaceae</taxon>
        <taxon>Enterovibrio</taxon>
    </lineage>
</organism>
<comment type="similarity">
    <text evidence="2 10">Belongs to the purine nucleoside phosphorylase YfiH/LACC1 family.</text>
</comment>
<dbReference type="GO" id="GO:0016787">
    <property type="term" value="F:hydrolase activity"/>
    <property type="evidence" value="ECO:0007669"/>
    <property type="project" value="UniProtKB-KW"/>
</dbReference>
<dbReference type="GO" id="GO:0005507">
    <property type="term" value="F:copper ion binding"/>
    <property type="evidence" value="ECO:0007669"/>
    <property type="project" value="TreeGrafter"/>
</dbReference>
<dbReference type="PANTHER" id="PTHR30616">
    <property type="entry name" value="UNCHARACTERIZED PROTEIN YFIH"/>
    <property type="match status" value="1"/>
</dbReference>
<dbReference type="NCBIfam" id="TIGR00726">
    <property type="entry name" value="peptidoglycan editing factor PgeF"/>
    <property type="match status" value="1"/>
</dbReference>
<dbReference type="CDD" id="cd16833">
    <property type="entry name" value="YfiH"/>
    <property type="match status" value="1"/>
</dbReference>
<protein>
    <recommendedName>
        <fullName evidence="10">Purine nucleoside phosphorylase</fullName>
    </recommendedName>
</protein>
<evidence type="ECO:0000256" key="5">
    <source>
        <dbReference type="ARBA" id="ARBA00022801"/>
    </source>
</evidence>
<gene>
    <name evidence="11" type="ORF">BTN49_0684</name>
</gene>
<evidence type="ECO:0000313" key="12">
    <source>
        <dbReference type="Proteomes" id="UP000219020"/>
    </source>
</evidence>
<evidence type="ECO:0000256" key="6">
    <source>
        <dbReference type="ARBA" id="ARBA00022833"/>
    </source>
</evidence>
<evidence type="ECO:0000256" key="10">
    <source>
        <dbReference type="RuleBase" id="RU361274"/>
    </source>
</evidence>
<dbReference type="Gene3D" id="3.60.140.10">
    <property type="entry name" value="CNF1/YfiH-like putative cysteine hydrolases"/>
    <property type="match status" value="1"/>
</dbReference>
<evidence type="ECO:0000313" key="11">
    <source>
        <dbReference type="EMBL" id="PCS23715.1"/>
    </source>
</evidence>
<dbReference type="InterPro" id="IPR038371">
    <property type="entry name" value="Cu_polyphenol_OxRdtase_sf"/>
</dbReference>
<dbReference type="PANTHER" id="PTHR30616:SF2">
    <property type="entry name" value="PURINE NUCLEOSIDE PHOSPHORYLASE LACC1"/>
    <property type="match status" value="1"/>
</dbReference>
<dbReference type="InterPro" id="IPR011324">
    <property type="entry name" value="Cytotoxic_necrot_fac-like_cat"/>
</dbReference>
<keyword evidence="4" id="KW-0479">Metal-binding</keyword>
<sequence>MIMDWITPNWPAPSNVKAISTTRMGGVSLPPYNCLNLSKDVGDNSEHVTKNRALFAKTMQMASTPVWLNQVHGTKVVTLPLSSTSLIPVADGSYTREVGQVCTIMTADCLPVLFCDKAGTQVAAVHAGWRGLLNGVLEQALSHFTNPHHVMVWLGPALGASVFEVGGEVREQFIISDSSTDIAFIPQNDRWLADIYLLASHRLNQFGKINIYGGDLCTVSASDRFFSYRVAHKTGRQASCIWITPRSY</sequence>
<accession>A0A2A5T6A8</accession>
<evidence type="ECO:0000256" key="4">
    <source>
        <dbReference type="ARBA" id="ARBA00022723"/>
    </source>
</evidence>
<dbReference type="SUPFAM" id="SSF64438">
    <property type="entry name" value="CNF1/YfiH-like putative cysteine hydrolases"/>
    <property type="match status" value="1"/>
</dbReference>
<comment type="catalytic activity">
    <reaction evidence="8">
        <text>adenosine + phosphate = alpha-D-ribose 1-phosphate + adenine</text>
        <dbReference type="Rhea" id="RHEA:27642"/>
        <dbReference type="ChEBI" id="CHEBI:16335"/>
        <dbReference type="ChEBI" id="CHEBI:16708"/>
        <dbReference type="ChEBI" id="CHEBI:43474"/>
        <dbReference type="ChEBI" id="CHEBI:57720"/>
        <dbReference type="EC" id="2.4.2.1"/>
    </reaction>
    <physiologicalReaction direction="left-to-right" evidence="8">
        <dbReference type="Rhea" id="RHEA:27643"/>
    </physiologicalReaction>
</comment>
<keyword evidence="3" id="KW-0808">Transferase</keyword>
<evidence type="ECO:0000256" key="1">
    <source>
        <dbReference type="ARBA" id="ARBA00000553"/>
    </source>
</evidence>
<comment type="catalytic activity">
    <reaction evidence="9">
        <text>S-methyl-5'-thioadenosine + phosphate = 5-(methylsulfanyl)-alpha-D-ribose 1-phosphate + adenine</text>
        <dbReference type="Rhea" id="RHEA:11852"/>
        <dbReference type="ChEBI" id="CHEBI:16708"/>
        <dbReference type="ChEBI" id="CHEBI:17509"/>
        <dbReference type="ChEBI" id="CHEBI:43474"/>
        <dbReference type="ChEBI" id="CHEBI:58533"/>
        <dbReference type="EC" id="2.4.2.28"/>
    </reaction>
    <physiologicalReaction direction="left-to-right" evidence="9">
        <dbReference type="Rhea" id="RHEA:11853"/>
    </physiologicalReaction>
</comment>
<comment type="caution">
    <text evidence="11">The sequence shown here is derived from an EMBL/GenBank/DDBJ whole genome shotgun (WGS) entry which is preliminary data.</text>
</comment>
<dbReference type="AlphaFoldDB" id="A0A2A5T6A8"/>
<evidence type="ECO:0000256" key="3">
    <source>
        <dbReference type="ARBA" id="ARBA00022679"/>
    </source>
</evidence>
<reference evidence="12" key="1">
    <citation type="submission" date="2017-04" db="EMBL/GenBank/DDBJ databases">
        <title>Genome evolution of the luminous symbionts of deep sea anglerfish.</title>
        <authorList>
            <person name="Hendry T.A."/>
        </authorList>
    </citation>
    <scope>NUCLEOTIDE SEQUENCE [LARGE SCALE GENOMIC DNA]</scope>
</reference>
<proteinExistence type="inferred from homology"/>
<dbReference type="Pfam" id="PF02578">
    <property type="entry name" value="Cu-oxidase_4"/>
    <property type="match status" value="1"/>
</dbReference>
<name>A0A2A5T6A8_9GAMM</name>